<dbReference type="EMBL" id="FOUA01000006">
    <property type="protein sequence ID" value="SFM27334.1"/>
    <property type="molecule type" value="Genomic_DNA"/>
</dbReference>
<dbReference type="Pfam" id="PF06293">
    <property type="entry name" value="Kdo"/>
    <property type="match status" value="1"/>
</dbReference>
<dbReference type="InterPro" id="IPR011009">
    <property type="entry name" value="Kinase-like_dom_sf"/>
</dbReference>
<dbReference type="SUPFAM" id="SSF56112">
    <property type="entry name" value="Protein kinase-like (PK-like)"/>
    <property type="match status" value="1"/>
</dbReference>
<gene>
    <name evidence="2" type="ORF">SAMN04487855_3002</name>
    <name evidence="1" type="ORF">SAMN05216589_2768</name>
</gene>
<evidence type="ECO:0000313" key="1">
    <source>
        <dbReference type="EMBL" id="SES23405.1"/>
    </source>
</evidence>
<accession>A0A1I4PI74</accession>
<protein>
    <submittedName>
        <fullName evidence="2">Lipopolysaccharide kinase (Kdo/WaaP) family protein</fullName>
    </submittedName>
</protein>
<dbReference type="EMBL" id="FOGN01000006">
    <property type="protein sequence ID" value="SES23405.1"/>
    <property type="molecule type" value="Genomic_DNA"/>
</dbReference>
<dbReference type="RefSeq" id="WP_074780730.1">
    <property type="nucleotide sequence ID" value="NZ_FOGN01000006.1"/>
</dbReference>
<evidence type="ECO:0000313" key="4">
    <source>
        <dbReference type="Proteomes" id="UP000186904"/>
    </source>
</evidence>
<reference evidence="3 4" key="1">
    <citation type="submission" date="2016-10" db="EMBL/GenBank/DDBJ databases">
        <authorList>
            <person name="de Groot N.N."/>
        </authorList>
    </citation>
    <scope>NUCLEOTIDE SEQUENCE [LARGE SCALE GENOMIC DNA]</scope>
    <source>
        <strain evidence="2 3">CGMCC 1.9095</strain>
        <strain evidence="1 4">DSM 22558</strain>
    </source>
</reference>
<name>A0A1I4PI74_9GAMM</name>
<dbReference type="Gene3D" id="1.10.510.10">
    <property type="entry name" value="Transferase(Phosphotransferase) domain 1"/>
    <property type="match status" value="1"/>
</dbReference>
<evidence type="ECO:0000313" key="2">
    <source>
        <dbReference type="EMBL" id="SFM27334.1"/>
    </source>
</evidence>
<sequence length="248" mass="28996">MSRWNLNPEYAVGPTGTAFATLDAVFALQGELIATDPLSEVLRVQVGARFYYVKRYHGAGKHLRRFIGRPRVMAEWRNLLYFRAWGIPVATVVGYGMERRYGFFQRGALITEELPGTQDMARLARDNDPRLRDPRWLGHVLPQIAHATRIMHEHRFAHNDLKWRNILVDGLPLGNIHMIDCPGGTFWWGPFLERRKIKDLACLDKVGKYHLSRTQRLRFYLQYCGQQRLKRGDRTRISKIVQYFEGRE</sequence>
<keyword evidence="2" id="KW-0418">Kinase</keyword>
<dbReference type="STRING" id="653930.SAMN05216589_2768"/>
<proteinExistence type="predicted"/>
<evidence type="ECO:0000313" key="3">
    <source>
        <dbReference type="Proteomes" id="UP000186599"/>
    </source>
</evidence>
<dbReference type="PROSITE" id="PS00108">
    <property type="entry name" value="PROTEIN_KINASE_ST"/>
    <property type="match status" value="1"/>
</dbReference>
<dbReference type="OrthoDB" id="5608193at2"/>
<dbReference type="AlphaFoldDB" id="A0A1I4PI74"/>
<organism evidence="2 3">
    <name type="scientific">Halopseudomonas bauzanensis</name>
    <dbReference type="NCBI Taxonomy" id="653930"/>
    <lineage>
        <taxon>Bacteria</taxon>
        <taxon>Pseudomonadati</taxon>
        <taxon>Pseudomonadota</taxon>
        <taxon>Gammaproteobacteria</taxon>
        <taxon>Pseudomonadales</taxon>
        <taxon>Pseudomonadaceae</taxon>
        <taxon>Halopseudomonas</taxon>
    </lineage>
</organism>
<dbReference type="GO" id="GO:0004672">
    <property type="term" value="F:protein kinase activity"/>
    <property type="evidence" value="ECO:0007669"/>
    <property type="project" value="InterPro"/>
</dbReference>
<dbReference type="InterPro" id="IPR008271">
    <property type="entry name" value="Ser/Thr_kinase_AS"/>
</dbReference>
<keyword evidence="2" id="KW-0808">Transferase</keyword>
<dbReference type="Proteomes" id="UP000186599">
    <property type="component" value="Unassembled WGS sequence"/>
</dbReference>
<dbReference type="Proteomes" id="UP000186904">
    <property type="component" value="Unassembled WGS sequence"/>
</dbReference>
<keyword evidence="3" id="KW-1185">Reference proteome</keyword>